<reference evidence="3" key="1">
    <citation type="submission" date="2017-02" db="EMBL/GenBank/DDBJ databases">
        <authorList>
            <person name="Daims H."/>
        </authorList>
    </citation>
    <scope>NUCLEOTIDE SEQUENCE [LARGE SCALE GENOMIC DNA]</scope>
</reference>
<dbReference type="AlphaFoldDB" id="A0A1R4H2S3"/>
<dbReference type="SUPFAM" id="SSF46955">
    <property type="entry name" value="Putative DNA-binding domain"/>
    <property type="match status" value="1"/>
</dbReference>
<gene>
    <name evidence="2" type="ORF">CRENPOLYSF1_1360006</name>
</gene>
<dbReference type="Gene3D" id="1.10.1660.10">
    <property type="match status" value="1"/>
</dbReference>
<evidence type="ECO:0000313" key="3">
    <source>
        <dbReference type="Proteomes" id="UP000195667"/>
    </source>
</evidence>
<sequence>MKPHELTLVHIGTIIEEESLTLGQLCRACDTHADWVISLVEEGIIEPAGKDSHGWRFSSIHLLRVRSALRLQRDLGVNLAGIGLALDLMAELDLLRTQLNARRYVLEKKA</sequence>
<accession>A0A1R4H2S3</accession>
<dbReference type="RefSeq" id="WP_087142417.1">
    <property type="nucleotide sequence ID" value="NZ_FUKI01000042.1"/>
</dbReference>
<dbReference type="SMART" id="SM00422">
    <property type="entry name" value="HTH_MERR"/>
    <property type="match status" value="1"/>
</dbReference>
<evidence type="ECO:0000259" key="1">
    <source>
        <dbReference type="SMART" id="SM00422"/>
    </source>
</evidence>
<name>A0A1R4H2S3_9GAMM</name>
<feature type="domain" description="HTH merR-type" evidence="1">
    <location>
        <begin position="20"/>
        <end position="89"/>
    </location>
</feature>
<dbReference type="EMBL" id="FUKI01000042">
    <property type="protein sequence ID" value="SJM90149.1"/>
    <property type="molecule type" value="Genomic_DNA"/>
</dbReference>
<evidence type="ECO:0000313" key="2">
    <source>
        <dbReference type="EMBL" id="SJM90149.1"/>
    </source>
</evidence>
<dbReference type="Pfam" id="PF13591">
    <property type="entry name" value="MerR_2"/>
    <property type="match status" value="1"/>
</dbReference>
<dbReference type="InterPro" id="IPR009061">
    <property type="entry name" value="DNA-bd_dom_put_sf"/>
</dbReference>
<proteinExistence type="predicted"/>
<dbReference type="Proteomes" id="UP000195667">
    <property type="component" value="Unassembled WGS sequence"/>
</dbReference>
<organism evidence="2 3">
    <name type="scientific">Crenothrix polyspora</name>
    <dbReference type="NCBI Taxonomy" id="360316"/>
    <lineage>
        <taxon>Bacteria</taxon>
        <taxon>Pseudomonadati</taxon>
        <taxon>Pseudomonadota</taxon>
        <taxon>Gammaproteobacteria</taxon>
        <taxon>Methylococcales</taxon>
        <taxon>Crenotrichaceae</taxon>
        <taxon>Crenothrix</taxon>
    </lineage>
</organism>
<dbReference type="GO" id="GO:0003677">
    <property type="term" value="F:DNA binding"/>
    <property type="evidence" value="ECO:0007669"/>
    <property type="project" value="InterPro"/>
</dbReference>
<dbReference type="GO" id="GO:0006355">
    <property type="term" value="P:regulation of DNA-templated transcription"/>
    <property type="evidence" value="ECO:0007669"/>
    <property type="project" value="InterPro"/>
</dbReference>
<keyword evidence="3" id="KW-1185">Reference proteome</keyword>
<protein>
    <submittedName>
        <fullName evidence="2">Regulatory protein, MerR family</fullName>
    </submittedName>
</protein>
<dbReference type="InterPro" id="IPR000551">
    <property type="entry name" value="MerR-type_HTH_dom"/>
</dbReference>
<dbReference type="OrthoDB" id="9799091at2"/>